<keyword evidence="2" id="KW-0732">Signal</keyword>
<dbReference type="AlphaFoldDB" id="A0A9J6F272"/>
<gene>
    <name evidence="3" type="ORF">HPB51_012046</name>
</gene>
<feature type="compositionally biased region" description="Polar residues" evidence="1">
    <location>
        <begin position="146"/>
        <end position="160"/>
    </location>
</feature>
<dbReference type="Proteomes" id="UP000821866">
    <property type="component" value="Chromosome 1"/>
</dbReference>
<organism evidence="3 4">
    <name type="scientific">Rhipicephalus microplus</name>
    <name type="common">Cattle tick</name>
    <name type="synonym">Boophilus microplus</name>
    <dbReference type="NCBI Taxonomy" id="6941"/>
    <lineage>
        <taxon>Eukaryota</taxon>
        <taxon>Metazoa</taxon>
        <taxon>Ecdysozoa</taxon>
        <taxon>Arthropoda</taxon>
        <taxon>Chelicerata</taxon>
        <taxon>Arachnida</taxon>
        <taxon>Acari</taxon>
        <taxon>Parasitiformes</taxon>
        <taxon>Ixodida</taxon>
        <taxon>Ixodoidea</taxon>
        <taxon>Ixodidae</taxon>
        <taxon>Rhipicephalinae</taxon>
        <taxon>Rhipicephalus</taxon>
        <taxon>Boophilus</taxon>
    </lineage>
</organism>
<evidence type="ECO:0000256" key="1">
    <source>
        <dbReference type="SAM" id="MobiDB-lite"/>
    </source>
</evidence>
<reference evidence="3" key="1">
    <citation type="journal article" date="2020" name="Cell">
        <title>Large-Scale Comparative Analyses of Tick Genomes Elucidate Their Genetic Diversity and Vector Capacities.</title>
        <authorList>
            <consortium name="Tick Genome and Microbiome Consortium (TIGMIC)"/>
            <person name="Jia N."/>
            <person name="Wang J."/>
            <person name="Shi W."/>
            <person name="Du L."/>
            <person name="Sun Y."/>
            <person name="Zhan W."/>
            <person name="Jiang J.F."/>
            <person name="Wang Q."/>
            <person name="Zhang B."/>
            <person name="Ji P."/>
            <person name="Bell-Sakyi L."/>
            <person name="Cui X.M."/>
            <person name="Yuan T.T."/>
            <person name="Jiang B.G."/>
            <person name="Yang W.F."/>
            <person name="Lam T.T."/>
            <person name="Chang Q.C."/>
            <person name="Ding S.J."/>
            <person name="Wang X.J."/>
            <person name="Zhu J.G."/>
            <person name="Ruan X.D."/>
            <person name="Zhao L."/>
            <person name="Wei J.T."/>
            <person name="Ye R.Z."/>
            <person name="Que T.C."/>
            <person name="Du C.H."/>
            <person name="Zhou Y.H."/>
            <person name="Cheng J.X."/>
            <person name="Dai P.F."/>
            <person name="Guo W.B."/>
            <person name="Han X.H."/>
            <person name="Huang E.J."/>
            <person name="Li L.F."/>
            <person name="Wei W."/>
            <person name="Gao Y.C."/>
            <person name="Liu J.Z."/>
            <person name="Shao H.Z."/>
            <person name="Wang X."/>
            <person name="Wang C.C."/>
            <person name="Yang T.C."/>
            <person name="Huo Q.B."/>
            <person name="Li W."/>
            <person name="Chen H.Y."/>
            <person name="Chen S.E."/>
            <person name="Zhou L.G."/>
            <person name="Ni X.B."/>
            <person name="Tian J.H."/>
            <person name="Sheng Y."/>
            <person name="Liu T."/>
            <person name="Pan Y.S."/>
            <person name="Xia L.Y."/>
            <person name="Li J."/>
            <person name="Zhao F."/>
            <person name="Cao W.C."/>
        </authorList>
    </citation>
    <scope>NUCLEOTIDE SEQUENCE</scope>
    <source>
        <strain evidence="3">Rmic-2018</strain>
    </source>
</reference>
<sequence length="160" mass="17781">MMPKLSRRTVTLLWLDFTTKLEVVGEDVDPSASVVPDVPKRKVGRPRKYPPHPMHHFSPEQRKMLAARRGRKKLTQPRTRRNRVFVVMADGTMVEVCGTDRQKAVERATEKVRAMREGGADTLATDETDPAEDEDSMPAAPAVSMATAQATAKESAPENT</sequence>
<comment type="caution">
    <text evidence="3">The sequence shown here is derived from an EMBL/GenBank/DDBJ whole genome shotgun (WGS) entry which is preliminary data.</text>
</comment>
<reference evidence="3" key="2">
    <citation type="submission" date="2021-09" db="EMBL/GenBank/DDBJ databases">
        <authorList>
            <person name="Jia N."/>
            <person name="Wang J."/>
            <person name="Shi W."/>
            <person name="Du L."/>
            <person name="Sun Y."/>
            <person name="Zhan W."/>
            <person name="Jiang J."/>
            <person name="Wang Q."/>
            <person name="Zhang B."/>
            <person name="Ji P."/>
            <person name="Sakyi L.B."/>
            <person name="Cui X."/>
            <person name="Yuan T."/>
            <person name="Jiang B."/>
            <person name="Yang W."/>
            <person name="Lam T.T.-Y."/>
            <person name="Chang Q."/>
            <person name="Ding S."/>
            <person name="Wang X."/>
            <person name="Zhu J."/>
            <person name="Ruan X."/>
            <person name="Zhao L."/>
            <person name="Wei J."/>
            <person name="Que T."/>
            <person name="Du C."/>
            <person name="Cheng J."/>
            <person name="Dai P."/>
            <person name="Han X."/>
            <person name="Huang E."/>
            <person name="Gao Y."/>
            <person name="Liu J."/>
            <person name="Shao H."/>
            <person name="Ye R."/>
            <person name="Li L."/>
            <person name="Wei W."/>
            <person name="Wang X."/>
            <person name="Wang C."/>
            <person name="Huo Q."/>
            <person name="Li W."/>
            <person name="Guo W."/>
            <person name="Chen H."/>
            <person name="Chen S."/>
            <person name="Zhou L."/>
            <person name="Zhou L."/>
            <person name="Ni X."/>
            <person name="Tian J."/>
            <person name="Zhou Y."/>
            <person name="Sheng Y."/>
            <person name="Liu T."/>
            <person name="Pan Y."/>
            <person name="Xia L."/>
            <person name="Li J."/>
            <person name="Zhao F."/>
            <person name="Cao W."/>
        </authorList>
    </citation>
    <scope>NUCLEOTIDE SEQUENCE</scope>
    <source>
        <strain evidence="3">Rmic-2018</strain>
        <tissue evidence="3">Larvae</tissue>
    </source>
</reference>
<name>A0A9J6F272_RHIMP</name>
<feature type="compositionally biased region" description="Basic residues" evidence="1">
    <location>
        <begin position="65"/>
        <end position="80"/>
    </location>
</feature>
<accession>A0A9J6F272</accession>
<protein>
    <submittedName>
        <fullName evidence="3">Uncharacterized protein</fullName>
    </submittedName>
</protein>
<feature type="region of interest" description="Disordered" evidence="1">
    <location>
        <begin position="111"/>
        <end position="160"/>
    </location>
</feature>
<dbReference type="VEuPathDB" id="VectorBase:LOC119188187"/>
<keyword evidence="4" id="KW-1185">Reference proteome</keyword>
<evidence type="ECO:0000256" key="2">
    <source>
        <dbReference type="SAM" id="SignalP"/>
    </source>
</evidence>
<dbReference type="EMBL" id="JABSTU010000001">
    <property type="protein sequence ID" value="KAH8040731.1"/>
    <property type="molecule type" value="Genomic_DNA"/>
</dbReference>
<feature type="compositionally biased region" description="Basic residues" evidence="1">
    <location>
        <begin position="41"/>
        <end position="55"/>
    </location>
</feature>
<proteinExistence type="predicted"/>
<feature type="signal peptide" evidence="2">
    <location>
        <begin position="1"/>
        <end position="25"/>
    </location>
</feature>
<feature type="chain" id="PRO_5039890939" evidence="2">
    <location>
        <begin position="26"/>
        <end position="160"/>
    </location>
</feature>
<feature type="region of interest" description="Disordered" evidence="1">
    <location>
        <begin position="37"/>
        <end position="80"/>
    </location>
</feature>
<evidence type="ECO:0000313" key="4">
    <source>
        <dbReference type="Proteomes" id="UP000821866"/>
    </source>
</evidence>
<feature type="compositionally biased region" description="Acidic residues" evidence="1">
    <location>
        <begin position="124"/>
        <end position="136"/>
    </location>
</feature>
<evidence type="ECO:0000313" key="3">
    <source>
        <dbReference type="EMBL" id="KAH8040731.1"/>
    </source>
</evidence>